<dbReference type="Pfam" id="PF08757">
    <property type="entry name" value="CotH"/>
    <property type="match status" value="1"/>
</dbReference>
<sequence>MSTDLARTSTHTRSRSRSRSRTVRRFTALAVGSVLAFGSLAACSSDDSASATSGTGTESTGTWGDSSVRTAGDVEGTVWDSTAVHTISVEVDGEELAAMIATYSAEDSKEWLTATVTIDSETFEDVGLRLKGNSSLRAVSTDTPAQDVPWLIRLDKFVDGQDLDGSTDFVVRSSTSETSLNEAVALEMLGAAGLATEEAIATRFSVNGSDEALRLVVEDPDDAWDAASFDTEGILYKAQSGGDYSYRGDDPESYTDVFSQKSPSGEDDLTPLIDFLKFLDESDDATFAAELSEHLDVDAFATYLAMQDIVGNFDDIDGPGNNSFLRYDSETGAFTVVSWDLNLAFGQMNGMGGGQPGEDMPEGFTPPDGAELPDGELPEGFTPPDGATMPEGMTPSDGTTDGARPDRGARPGPADTTTTEDGSTTDGTGATDGAAGAAGGQRPDGGMGGGMGGDNVLVTRFLADEDFAALVDQATADLTSSLVTDGTAQEILDRWTTLLTDEASDLVDPTTITSESESIAKALTS</sequence>
<evidence type="ECO:0000256" key="2">
    <source>
        <dbReference type="SAM" id="SignalP"/>
    </source>
</evidence>
<feature type="region of interest" description="Disordered" evidence="1">
    <location>
        <begin position="1"/>
        <end position="20"/>
    </location>
</feature>
<dbReference type="GO" id="GO:0016301">
    <property type="term" value="F:kinase activity"/>
    <property type="evidence" value="ECO:0007669"/>
    <property type="project" value="UniProtKB-KW"/>
</dbReference>
<keyword evidence="3" id="KW-0808">Transferase</keyword>
<reference evidence="4" key="1">
    <citation type="submission" date="2023-11" db="EMBL/GenBank/DDBJ databases">
        <authorList>
            <person name="Helweg L.P."/>
            <person name="Kiel A."/>
            <person name="Hitz F."/>
            <person name="Ruckert-Reed C."/>
            <person name="Busche T."/>
            <person name="Kaltschmidt B."/>
            <person name="Kaltschmidt C."/>
        </authorList>
    </citation>
    <scope>NUCLEOTIDE SEQUENCE [LARGE SCALE GENOMIC DNA]</scope>
    <source>
        <strain evidence="4">4.1</strain>
    </source>
</reference>
<feature type="compositionally biased region" description="Basic residues" evidence="1">
    <location>
        <begin position="10"/>
        <end position="20"/>
    </location>
</feature>
<feature type="region of interest" description="Disordered" evidence="1">
    <location>
        <begin position="349"/>
        <end position="451"/>
    </location>
</feature>
<proteinExistence type="predicted"/>
<protein>
    <submittedName>
        <fullName evidence="3">CotH kinase family protein</fullName>
    </submittedName>
</protein>
<evidence type="ECO:0000313" key="4">
    <source>
        <dbReference type="Proteomes" id="UP001304340"/>
    </source>
</evidence>
<keyword evidence="2" id="KW-0732">Signal</keyword>
<dbReference type="EMBL" id="CP138359">
    <property type="protein sequence ID" value="WPF83588.1"/>
    <property type="molecule type" value="Genomic_DNA"/>
</dbReference>
<feature type="signal peptide" evidence="2">
    <location>
        <begin position="1"/>
        <end position="41"/>
    </location>
</feature>
<dbReference type="RefSeq" id="WP_319160037.1">
    <property type="nucleotide sequence ID" value="NZ_CP138359.1"/>
</dbReference>
<dbReference type="AlphaFoldDB" id="A0AAF0Z5X6"/>
<feature type="compositionally biased region" description="Gly residues" evidence="1">
    <location>
        <begin position="436"/>
        <end position="451"/>
    </location>
</feature>
<dbReference type="PANTHER" id="PTHR40050:SF1">
    <property type="entry name" value="INNER SPORE COAT PROTEIN H"/>
    <property type="match status" value="1"/>
</dbReference>
<evidence type="ECO:0000256" key="1">
    <source>
        <dbReference type="SAM" id="MobiDB-lite"/>
    </source>
</evidence>
<dbReference type="InterPro" id="IPR014867">
    <property type="entry name" value="Spore_coat_CotH_CotH2/3/7"/>
</dbReference>
<feature type="region of interest" description="Disordered" evidence="1">
    <location>
        <begin position="44"/>
        <end position="69"/>
    </location>
</feature>
<dbReference type="Proteomes" id="UP001304340">
    <property type="component" value="Chromosome"/>
</dbReference>
<gene>
    <name evidence="3" type="ORF">SANBI_001273</name>
</gene>
<dbReference type="KEGG" id="sbil:SANBI_001273"/>
<accession>A0AAF0Z5X6</accession>
<keyword evidence="3" id="KW-0418">Kinase</keyword>
<dbReference type="PANTHER" id="PTHR40050">
    <property type="entry name" value="INNER SPORE COAT PROTEIN H"/>
    <property type="match status" value="1"/>
</dbReference>
<feature type="compositionally biased region" description="Low complexity" evidence="1">
    <location>
        <begin position="44"/>
        <end position="67"/>
    </location>
</feature>
<keyword evidence="4" id="KW-1185">Reference proteome</keyword>
<organism evidence="3 4">
    <name type="scientific">Sanguibacter biliveldensis</name>
    <dbReference type="NCBI Taxonomy" id="3030830"/>
    <lineage>
        <taxon>Bacteria</taxon>
        <taxon>Bacillati</taxon>
        <taxon>Actinomycetota</taxon>
        <taxon>Actinomycetes</taxon>
        <taxon>Micrococcales</taxon>
        <taxon>Sanguibacteraceae</taxon>
        <taxon>Sanguibacter</taxon>
    </lineage>
</organism>
<feature type="chain" id="PRO_5042226157" evidence="2">
    <location>
        <begin position="42"/>
        <end position="525"/>
    </location>
</feature>
<feature type="compositionally biased region" description="Low complexity" evidence="1">
    <location>
        <begin position="414"/>
        <end position="435"/>
    </location>
</feature>
<name>A0AAF0Z5X6_9MICO</name>
<evidence type="ECO:0000313" key="3">
    <source>
        <dbReference type="EMBL" id="WPF83588.1"/>
    </source>
</evidence>